<dbReference type="GO" id="GO:0080120">
    <property type="term" value="P:CAAX-box protein maturation"/>
    <property type="evidence" value="ECO:0007669"/>
    <property type="project" value="UniProtKB-ARBA"/>
</dbReference>
<feature type="transmembrane region" description="Helical" evidence="1">
    <location>
        <begin position="148"/>
        <end position="165"/>
    </location>
</feature>
<dbReference type="Pfam" id="PF02517">
    <property type="entry name" value="Rce1-like"/>
    <property type="match status" value="1"/>
</dbReference>
<feature type="domain" description="CAAX prenyl protease 2/Lysostaphin resistance protein A-like" evidence="2">
    <location>
        <begin position="96"/>
        <end position="184"/>
    </location>
</feature>
<dbReference type="RefSeq" id="WP_114371900.1">
    <property type="nucleotide sequence ID" value="NZ_CP031092.1"/>
</dbReference>
<keyword evidence="1" id="KW-1133">Transmembrane helix</keyword>
<keyword evidence="3" id="KW-0645">Protease</keyword>
<gene>
    <name evidence="3" type="ORF">DT065_06710</name>
</gene>
<dbReference type="KEGG" id="rue:DT065_06710"/>
<dbReference type="EMBL" id="CP031092">
    <property type="protein sequence ID" value="AXF55744.1"/>
    <property type="molecule type" value="Genomic_DNA"/>
</dbReference>
<evidence type="ECO:0000313" key="4">
    <source>
        <dbReference type="Proteomes" id="UP000252100"/>
    </source>
</evidence>
<dbReference type="GO" id="GO:0006508">
    <property type="term" value="P:proteolysis"/>
    <property type="evidence" value="ECO:0007669"/>
    <property type="project" value="UniProtKB-KW"/>
</dbReference>
<accession>A0A345BXR3</accession>
<sequence length="194" mass="21309">MGMTNARLLTAIWQGFGFMVLAGLLLTIIFRWGEVLPFLAGLVDPEFFMRDVLIGLGSGVLMAIIVTVITKVTKMGLPDNDLTRILKQLIRARGGIVTIALGAGVAEEFLFRGVLMGLVIDEWNAALVLILNALVFTALHVPQYKGKMLMHVVVFVMGIWLGALFLLSQTLWAPIAAHALYNAILGWQMRTETE</sequence>
<evidence type="ECO:0000256" key="1">
    <source>
        <dbReference type="SAM" id="Phobius"/>
    </source>
</evidence>
<evidence type="ECO:0000313" key="3">
    <source>
        <dbReference type="EMBL" id="AXF55744.1"/>
    </source>
</evidence>
<dbReference type="PANTHER" id="PTHR36435">
    <property type="entry name" value="SLR1288 PROTEIN"/>
    <property type="match status" value="1"/>
</dbReference>
<dbReference type="GO" id="GO:0008237">
    <property type="term" value="F:metallopeptidase activity"/>
    <property type="evidence" value="ECO:0007669"/>
    <property type="project" value="UniProtKB-KW"/>
</dbReference>
<dbReference type="InterPro" id="IPR003675">
    <property type="entry name" value="Rce1/LyrA-like_dom"/>
</dbReference>
<keyword evidence="3" id="KW-0378">Hydrolase</keyword>
<feature type="transmembrane region" description="Helical" evidence="1">
    <location>
        <begin position="123"/>
        <end position="141"/>
    </location>
</feature>
<reference evidence="3 4" key="1">
    <citation type="journal article" date="2018" name="J. Microbiol.">
        <title>Salicibibacter kimchii gen. nov., sp. nov., a moderately halophilic and alkalitolerant bacterium in the family Bacillaceae, isolated from kimchi.</title>
        <authorList>
            <person name="Jang J.Y."/>
            <person name="Oh Y.J."/>
            <person name="Lim S.K."/>
            <person name="Park H.K."/>
            <person name="Lee C."/>
            <person name="Kim J.Y."/>
            <person name="Lee M.A."/>
            <person name="Choi H.J."/>
        </authorList>
    </citation>
    <scope>NUCLEOTIDE SEQUENCE [LARGE SCALE GENOMIC DNA]</scope>
    <source>
        <strain evidence="3 4">NKC1-1</strain>
    </source>
</reference>
<evidence type="ECO:0000259" key="2">
    <source>
        <dbReference type="Pfam" id="PF02517"/>
    </source>
</evidence>
<keyword evidence="1" id="KW-0472">Membrane</keyword>
<dbReference type="AlphaFoldDB" id="A0A345BXR3"/>
<keyword evidence="1" id="KW-0812">Transmembrane</keyword>
<name>A0A345BXR3_9BACI</name>
<feature type="transmembrane region" description="Helical" evidence="1">
    <location>
        <begin position="94"/>
        <end position="111"/>
    </location>
</feature>
<feature type="transmembrane region" description="Helical" evidence="1">
    <location>
        <begin position="52"/>
        <end position="73"/>
    </location>
</feature>
<protein>
    <submittedName>
        <fullName evidence="3">CPBP family intramembrane metalloprotease</fullName>
    </submittedName>
</protein>
<dbReference type="GO" id="GO:0004175">
    <property type="term" value="F:endopeptidase activity"/>
    <property type="evidence" value="ECO:0007669"/>
    <property type="project" value="UniProtKB-ARBA"/>
</dbReference>
<keyword evidence="4" id="KW-1185">Reference proteome</keyword>
<dbReference type="Proteomes" id="UP000252100">
    <property type="component" value="Chromosome"/>
</dbReference>
<organism evidence="3 4">
    <name type="scientific">Salicibibacter kimchii</name>
    <dbReference type="NCBI Taxonomy" id="2099786"/>
    <lineage>
        <taxon>Bacteria</taxon>
        <taxon>Bacillati</taxon>
        <taxon>Bacillota</taxon>
        <taxon>Bacilli</taxon>
        <taxon>Bacillales</taxon>
        <taxon>Bacillaceae</taxon>
        <taxon>Salicibibacter</taxon>
    </lineage>
</organism>
<dbReference type="InterPro" id="IPR052710">
    <property type="entry name" value="CAAX_protease"/>
</dbReference>
<proteinExistence type="predicted"/>
<keyword evidence="3" id="KW-0482">Metalloprotease</keyword>
<dbReference type="PANTHER" id="PTHR36435:SF1">
    <property type="entry name" value="CAAX AMINO TERMINAL PROTEASE FAMILY PROTEIN"/>
    <property type="match status" value="1"/>
</dbReference>
<dbReference type="OrthoDB" id="2357478at2"/>
<feature type="transmembrane region" description="Helical" evidence="1">
    <location>
        <begin position="12"/>
        <end position="32"/>
    </location>
</feature>